<evidence type="ECO:0000256" key="2">
    <source>
        <dbReference type="ARBA" id="ARBA00023125"/>
    </source>
</evidence>
<name>A0A1R4INN4_9MICC</name>
<dbReference type="PANTHER" id="PTHR30055">
    <property type="entry name" value="HTH-TYPE TRANSCRIPTIONAL REGULATOR RUTR"/>
    <property type="match status" value="1"/>
</dbReference>
<dbReference type="InterPro" id="IPR050109">
    <property type="entry name" value="HTH-type_TetR-like_transc_reg"/>
</dbReference>
<accession>A0A1R4INN4</accession>
<reference evidence="7 9" key="2">
    <citation type="submission" date="2019-03" db="EMBL/GenBank/DDBJ databases">
        <title>Reclassification of Micrococcus aloeverae and Micrococcus yunnanensis as later heterotypic synonyms of Micrococcus luteus.</title>
        <authorList>
            <person name="Huang C.-H."/>
        </authorList>
    </citation>
    <scope>NUCLEOTIDE SEQUENCE [LARGE SCALE GENOMIC DNA]</scope>
    <source>
        <strain evidence="7 9">BCRC 12151</strain>
    </source>
</reference>
<feature type="domain" description="HTH tetR-type" evidence="5">
    <location>
        <begin position="24"/>
        <end position="84"/>
    </location>
</feature>
<evidence type="ECO:0000313" key="8">
    <source>
        <dbReference type="Proteomes" id="UP000196230"/>
    </source>
</evidence>
<dbReference type="InterPro" id="IPR001647">
    <property type="entry name" value="HTH_TetR"/>
</dbReference>
<keyword evidence="2 4" id="KW-0238">DNA-binding</keyword>
<dbReference type="GO" id="GO:0000976">
    <property type="term" value="F:transcription cis-regulatory region binding"/>
    <property type="evidence" value="ECO:0007669"/>
    <property type="project" value="TreeGrafter"/>
</dbReference>
<keyword evidence="3" id="KW-0804">Transcription</keyword>
<dbReference type="Proteomes" id="UP000297477">
    <property type="component" value="Unassembled WGS sequence"/>
</dbReference>
<keyword evidence="1" id="KW-0805">Transcription regulation</keyword>
<evidence type="ECO:0000256" key="1">
    <source>
        <dbReference type="ARBA" id="ARBA00023015"/>
    </source>
</evidence>
<evidence type="ECO:0000313" key="7">
    <source>
        <dbReference type="EMBL" id="TFH98295.1"/>
    </source>
</evidence>
<dbReference type="Gene3D" id="1.10.10.60">
    <property type="entry name" value="Homeodomain-like"/>
    <property type="match status" value="1"/>
</dbReference>
<reference evidence="6 8" key="1">
    <citation type="submission" date="2017-02" db="EMBL/GenBank/DDBJ databases">
        <authorList>
            <person name="Peterson S.W."/>
        </authorList>
    </citation>
    <scope>NUCLEOTIDE SEQUENCE [LARGE SCALE GENOMIC DNA]</scope>
    <source>
        <strain evidence="6 8">2B3F</strain>
    </source>
</reference>
<dbReference type="AlphaFoldDB" id="A0A1R4INN4"/>
<protein>
    <submittedName>
        <fullName evidence="7">TetR/AcrR family transcriptional regulator</fullName>
    </submittedName>
    <submittedName>
        <fullName evidence="6">Transcriptional regulator, TetR family</fullName>
    </submittedName>
</protein>
<gene>
    <name evidence="7" type="ORF">E4A49_09360</name>
    <name evidence="6" type="ORF">FM125_03540</name>
</gene>
<sequence>MVRMPTPRSSSVAEPVTAREAAKAQRRQDLLDAAARLFAERGFESVRLEDIGAACGISGPGIYRHFRGKAAVLTQILESASHGLLDGGRAAVAGRRPGEHALEALVEFHTDFALHRRDVIRVQDRDLGSVPDEERQDLIRVQRAYIDLWAEHIGVLHPDEDEAAAVFRAQAVFGLLNSTPRSVRRSPADRRTRRPALIAMAWGALRARSAVVA</sequence>
<dbReference type="Pfam" id="PF00440">
    <property type="entry name" value="TetR_N"/>
    <property type="match status" value="1"/>
</dbReference>
<dbReference type="OrthoDB" id="9179041at2"/>
<dbReference type="InterPro" id="IPR036271">
    <property type="entry name" value="Tet_transcr_reg_TetR-rel_C_sf"/>
</dbReference>
<evidence type="ECO:0000259" key="5">
    <source>
        <dbReference type="PROSITE" id="PS50977"/>
    </source>
</evidence>
<dbReference type="EMBL" id="SPKT01000020">
    <property type="protein sequence ID" value="TFH98295.1"/>
    <property type="molecule type" value="Genomic_DNA"/>
</dbReference>
<evidence type="ECO:0000256" key="3">
    <source>
        <dbReference type="ARBA" id="ARBA00023163"/>
    </source>
</evidence>
<evidence type="ECO:0000313" key="9">
    <source>
        <dbReference type="Proteomes" id="UP000297477"/>
    </source>
</evidence>
<feature type="DNA-binding region" description="H-T-H motif" evidence="4">
    <location>
        <begin position="47"/>
        <end position="66"/>
    </location>
</feature>
<evidence type="ECO:0000256" key="4">
    <source>
        <dbReference type="PROSITE-ProRule" id="PRU00335"/>
    </source>
</evidence>
<dbReference type="Proteomes" id="UP000196230">
    <property type="component" value="Unassembled WGS sequence"/>
</dbReference>
<dbReference type="Gene3D" id="1.10.357.10">
    <property type="entry name" value="Tetracycline Repressor, domain 2"/>
    <property type="match status" value="1"/>
</dbReference>
<dbReference type="SUPFAM" id="SSF46689">
    <property type="entry name" value="Homeodomain-like"/>
    <property type="match status" value="1"/>
</dbReference>
<dbReference type="PANTHER" id="PTHR30055:SF234">
    <property type="entry name" value="HTH-TYPE TRANSCRIPTIONAL REGULATOR BETI"/>
    <property type="match status" value="1"/>
</dbReference>
<proteinExistence type="predicted"/>
<keyword evidence="9" id="KW-1185">Reference proteome</keyword>
<evidence type="ECO:0000313" key="6">
    <source>
        <dbReference type="EMBL" id="SJN21254.1"/>
    </source>
</evidence>
<dbReference type="GO" id="GO:0003700">
    <property type="term" value="F:DNA-binding transcription factor activity"/>
    <property type="evidence" value="ECO:0007669"/>
    <property type="project" value="TreeGrafter"/>
</dbReference>
<dbReference type="PRINTS" id="PR00455">
    <property type="entry name" value="HTHTETR"/>
</dbReference>
<dbReference type="SUPFAM" id="SSF48498">
    <property type="entry name" value="Tetracyclin repressor-like, C-terminal domain"/>
    <property type="match status" value="1"/>
</dbReference>
<organism evidence="6 8">
    <name type="scientific">Micrococcus lylae</name>
    <dbReference type="NCBI Taxonomy" id="1273"/>
    <lineage>
        <taxon>Bacteria</taxon>
        <taxon>Bacillati</taxon>
        <taxon>Actinomycetota</taxon>
        <taxon>Actinomycetes</taxon>
        <taxon>Micrococcales</taxon>
        <taxon>Micrococcaceae</taxon>
        <taxon>Micrococcus</taxon>
    </lineage>
</organism>
<dbReference type="EMBL" id="FUKP01000020">
    <property type="protein sequence ID" value="SJN21254.1"/>
    <property type="molecule type" value="Genomic_DNA"/>
</dbReference>
<dbReference type="PROSITE" id="PS50977">
    <property type="entry name" value="HTH_TETR_2"/>
    <property type="match status" value="1"/>
</dbReference>
<dbReference type="InterPro" id="IPR009057">
    <property type="entry name" value="Homeodomain-like_sf"/>
</dbReference>